<dbReference type="Gene3D" id="2.130.10.10">
    <property type="entry name" value="YVTN repeat-like/Quinoprotein amine dehydrogenase"/>
    <property type="match status" value="3"/>
</dbReference>
<proteinExistence type="predicted"/>
<dbReference type="InterPro" id="IPR001680">
    <property type="entry name" value="WD40_rpt"/>
</dbReference>
<evidence type="ECO:0000313" key="6">
    <source>
        <dbReference type="Proteomes" id="UP000187209"/>
    </source>
</evidence>
<dbReference type="InterPro" id="IPR019775">
    <property type="entry name" value="WD40_repeat_CS"/>
</dbReference>
<keyword evidence="1 3" id="KW-0853">WD repeat</keyword>
<dbReference type="PROSITE" id="PS50082">
    <property type="entry name" value="WD_REPEATS_2"/>
    <property type="match status" value="3"/>
</dbReference>
<feature type="region of interest" description="Disordered" evidence="4">
    <location>
        <begin position="1"/>
        <end position="23"/>
    </location>
</feature>
<dbReference type="SUPFAM" id="SSF50978">
    <property type="entry name" value="WD40 repeat-like"/>
    <property type="match status" value="1"/>
</dbReference>
<dbReference type="EMBL" id="MPUH01001143">
    <property type="protein sequence ID" value="OMJ69919.1"/>
    <property type="molecule type" value="Genomic_DNA"/>
</dbReference>
<dbReference type="Pfam" id="PF00400">
    <property type="entry name" value="WD40"/>
    <property type="match status" value="5"/>
</dbReference>
<feature type="compositionally biased region" description="Polar residues" evidence="4">
    <location>
        <begin position="1"/>
        <end position="21"/>
    </location>
</feature>
<evidence type="ECO:0000313" key="5">
    <source>
        <dbReference type="EMBL" id="OMJ69919.1"/>
    </source>
</evidence>
<dbReference type="AlphaFoldDB" id="A0A1R2AZH6"/>
<feature type="repeat" description="WD" evidence="3">
    <location>
        <begin position="256"/>
        <end position="289"/>
    </location>
</feature>
<feature type="repeat" description="WD" evidence="3">
    <location>
        <begin position="125"/>
        <end position="159"/>
    </location>
</feature>
<name>A0A1R2AZH6_9CILI</name>
<dbReference type="PANTHER" id="PTHR19848:SF8">
    <property type="entry name" value="F-BOX AND WD REPEAT DOMAIN CONTAINING 7"/>
    <property type="match status" value="1"/>
</dbReference>
<reference evidence="5 6" key="1">
    <citation type="submission" date="2016-11" db="EMBL/GenBank/DDBJ databases">
        <title>The macronuclear genome of Stentor coeruleus: a giant cell with tiny introns.</title>
        <authorList>
            <person name="Slabodnick M."/>
            <person name="Ruby J.G."/>
            <person name="Reiff S.B."/>
            <person name="Swart E.C."/>
            <person name="Gosai S."/>
            <person name="Prabakaran S."/>
            <person name="Witkowska E."/>
            <person name="Larue G.E."/>
            <person name="Fisher S."/>
            <person name="Freeman R.M."/>
            <person name="Gunawardena J."/>
            <person name="Chu W."/>
            <person name="Stover N.A."/>
            <person name="Gregory B.D."/>
            <person name="Nowacki M."/>
            <person name="Derisi J."/>
            <person name="Roy S.W."/>
            <person name="Marshall W.F."/>
            <person name="Sood P."/>
        </authorList>
    </citation>
    <scope>NUCLEOTIDE SEQUENCE [LARGE SCALE GENOMIC DNA]</scope>
    <source>
        <strain evidence="5">WM001</strain>
    </source>
</reference>
<dbReference type="InterPro" id="IPR020472">
    <property type="entry name" value="WD40_PAC1"/>
</dbReference>
<keyword evidence="6" id="KW-1185">Reference proteome</keyword>
<dbReference type="SMART" id="SM00320">
    <property type="entry name" value="WD40"/>
    <property type="match status" value="6"/>
</dbReference>
<dbReference type="Proteomes" id="UP000187209">
    <property type="component" value="Unassembled WGS sequence"/>
</dbReference>
<dbReference type="InterPro" id="IPR015943">
    <property type="entry name" value="WD40/YVTN_repeat-like_dom_sf"/>
</dbReference>
<evidence type="ECO:0000256" key="2">
    <source>
        <dbReference type="ARBA" id="ARBA00022737"/>
    </source>
</evidence>
<dbReference type="InterPro" id="IPR036322">
    <property type="entry name" value="WD40_repeat_dom_sf"/>
</dbReference>
<dbReference type="PANTHER" id="PTHR19848">
    <property type="entry name" value="WD40 REPEAT PROTEIN"/>
    <property type="match status" value="1"/>
</dbReference>
<gene>
    <name evidence="5" type="ORF">SteCoe_32234</name>
</gene>
<keyword evidence="2" id="KW-0677">Repeat</keyword>
<protein>
    <submittedName>
        <fullName evidence="5">Uncharacterized protein</fullName>
    </submittedName>
</protein>
<dbReference type="PRINTS" id="PR00320">
    <property type="entry name" value="GPROTEINBRPT"/>
</dbReference>
<comment type="caution">
    <text evidence="5">The sequence shown here is derived from an EMBL/GenBank/DDBJ whole genome shotgun (WGS) entry which is preliminary data.</text>
</comment>
<dbReference type="OrthoDB" id="674604at2759"/>
<dbReference type="PROSITE" id="PS00678">
    <property type="entry name" value="WD_REPEATS_1"/>
    <property type="match status" value="1"/>
</dbReference>
<evidence type="ECO:0000256" key="4">
    <source>
        <dbReference type="SAM" id="MobiDB-lite"/>
    </source>
</evidence>
<dbReference type="CDD" id="cd00200">
    <property type="entry name" value="WD40"/>
    <property type="match status" value="1"/>
</dbReference>
<feature type="repeat" description="WD" evidence="3">
    <location>
        <begin position="167"/>
        <end position="208"/>
    </location>
</feature>
<sequence length="647" mass="75648">MGESTSKYSDKNTQLTESTQDLSKRSHSGLLNYKPSLSYRSLENHICEKLSLKGFFLYKALQKRLNKKGQFIQFLEENFKLIIESNIVYSWCIAITKDYNKVITAGKDRNICIFDLRLKVMIATLRGHRDSVTCIEISESEKILVSGSYDCTVAIWSLKHYTQKFVFSGHNAKITVAKISHNEKIIISGSDDCAIVAWDNKKREKIGIMFGHLSPITALAITHDDRYLVSSSGDEKNFDCSIRIWNLNTLSCIGIFIGHCLTITSLQISKNNKLFSSSLDSSIHIWDLKKLIKNVSLSNFNYVQTKLYKKLHILIRLIIRTEQAFRSWFYIQDDSSKKKAKIDYVNKIQKDYKDKYLIEIIKLCNCEIFSIKLIDNGKNVLIGLKKSIAILNLTKREKEIFSLHNERDLMNNPMKFEIKDFNSFWVMRNKEEYSIFSLTKDAYQFYSLNDHNFLSTLKFHEGNVNAVTLTPNGKFIISSDRSRIVFWNLRKKQYTSEINFKNFYKSSYVILVLSMCVTYDSNHLLMLLLNGDIMIWNIKHQKLEYLLSENDIKLLYINYLFRYIKFNSEFNKEYEQTKQYLLFCHDFKKSIVTVSDDVIQLWNINKKIKFTIAQRKVKSVCITKGSEFILLEKNNNYIEVIKLKGYS</sequence>
<accession>A0A1R2AZH6</accession>
<evidence type="ECO:0000256" key="1">
    <source>
        <dbReference type="ARBA" id="ARBA00022574"/>
    </source>
</evidence>
<dbReference type="PROSITE" id="PS50294">
    <property type="entry name" value="WD_REPEATS_REGION"/>
    <property type="match status" value="3"/>
</dbReference>
<organism evidence="5 6">
    <name type="scientific">Stentor coeruleus</name>
    <dbReference type="NCBI Taxonomy" id="5963"/>
    <lineage>
        <taxon>Eukaryota</taxon>
        <taxon>Sar</taxon>
        <taxon>Alveolata</taxon>
        <taxon>Ciliophora</taxon>
        <taxon>Postciliodesmatophora</taxon>
        <taxon>Heterotrichea</taxon>
        <taxon>Heterotrichida</taxon>
        <taxon>Stentoridae</taxon>
        <taxon>Stentor</taxon>
    </lineage>
</organism>
<evidence type="ECO:0000256" key="3">
    <source>
        <dbReference type="PROSITE-ProRule" id="PRU00221"/>
    </source>
</evidence>